<dbReference type="AlphaFoldDB" id="A0A1B4XFE6"/>
<reference evidence="1 2" key="1">
    <citation type="submission" date="2015-05" db="EMBL/GenBank/DDBJ databases">
        <title>Complete genome sequence of a sulfur-oxidizing gammaproteobacterium strain HA5.</title>
        <authorList>
            <person name="Miura A."/>
            <person name="Kojima H."/>
            <person name="Fukui M."/>
        </authorList>
    </citation>
    <scope>NUCLEOTIDE SEQUENCE [LARGE SCALE GENOMIC DNA]</scope>
    <source>
        <strain evidence="1 2">HA5</strain>
    </source>
</reference>
<protein>
    <recommendedName>
        <fullName evidence="3">Methyltransferase type 12</fullName>
    </recommendedName>
</protein>
<dbReference type="Pfam" id="PF13489">
    <property type="entry name" value="Methyltransf_23"/>
    <property type="match status" value="1"/>
</dbReference>
<gene>
    <name evidence="1" type="ORF">SCL_1214</name>
</gene>
<dbReference type="KEGG" id="slim:SCL_1214"/>
<accession>A0A1B4XFE6</accession>
<sequence length="444" mass="50931">MLRDPAKNGYLVISDIMNPVTDLGLVRAMMDSLQRNEAAVCLCDGAIPGTQVDMVIAADRLDHLPDDAESANPVLIRKRWFTQDKHNNQFNLYKYKRLKMFLCLVERLDGMHEMDIETFISALARDDIFPLLAAFGEDVRLVWHESCPHCNGALTPLPLRMSQPFCGYLPVARPLYHECERCGLVTASPVVHEDDVATIYDVFDKQDFVVSLNNPYHHGATRCDFSLFERHLPRMARTLDIGGGMGRFSQFLKEAYPDWIVTHSDHEIKQNLQLQDQGIQTRALNVLAEPIGQERYDLITAWEVIEHIPYHRIASVLDNIHRALAPGGFFVFSTPDFDSPLCRSFDFFGVCPPFHYLVFGERWLRRYFEGSSQWEYLEPRSCSDFLDDSLMWYDYGSKTCPSFQMRATSGVLRAVFETDDGGDLRRTLMRRGIGTEIIITLRKQ</sequence>
<dbReference type="SUPFAM" id="SSF53335">
    <property type="entry name" value="S-adenosyl-L-methionine-dependent methyltransferases"/>
    <property type="match status" value="1"/>
</dbReference>
<evidence type="ECO:0000313" key="2">
    <source>
        <dbReference type="Proteomes" id="UP000243180"/>
    </source>
</evidence>
<name>A0A1B4XFE6_9GAMM</name>
<dbReference type="Gene3D" id="3.40.50.150">
    <property type="entry name" value="Vaccinia Virus protein VP39"/>
    <property type="match status" value="1"/>
</dbReference>
<dbReference type="Proteomes" id="UP000243180">
    <property type="component" value="Chromosome"/>
</dbReference>
<dbReference type="PANTHER" id="PTHR43861">
    <property type="entry name" value="TRANS-ACONITATE 2-METHYLTRANSFERASE-RELATED"/>
    <property type="match status" value="1"/>
</dbReference>
<proteinExistence type="predicted"/>
<dbReference type="EMBL" id="AP014879">
    <property type="protein sequence ID" value="BAV33527.1"/>
    <property type="molecule type" value="Genomic_DNA"/>
</dbReference>
<evidence type="ECO:0000313" key="1">
    <source>
        <dbReference type="EMBL" id="BAV33527.1"/>
    </source>
</evidence>
<dbReference type="InterPro" id="IPR029063">
    <property type="entry name" value="SAM-dependent_MTases_sf"/>
</dbReference>
<organism evidence="1 2">
    <name type="scientific">Sulfuricaulis limicola</name>
    <dbReference type="NCBI Taxonomy" id="1620215"/>
    <lineage>
        <taxon>Bacteria</taxon>
        <taxon>Pseudomonadati</taxon>
        <taxon>Pseudomonadota</taxon>
        <taxon>Gammaproteobacteria</taxon>
        <taxon>Acidiferrobacterales</taxon>
        <taxon>Acidiferrobacteraceae</taxon>
        <taxon>Sulfuricaulis</taxon>
    </lineage>
</organism>
<dbReference type="CDD" id="cd02440">
    <property type="entry name" value="AdoMet_MTases"/>
    <property type="match status" value="1"/>
</dbReference>
<evidence type="ECO:0008006" key="3">
    <source>
        <dbReference type="Google" id="ProtNLM"/>
    </source>
</evidence>
<dbReference type="InParanoid" id="A0A1B4XFE6"/>
<keyword evidence="2" id="KW-1185">Reference proteome</keyword>